<evidence type="ECO:0000313" key="5">
    <source>
        <dbReference type="Proteomes" id="UP001180536"/>
    </source>
</evidence>
<dbReference type="Pfam" id="PF07589">
    <property type="entry name" value="PEP-CTERM"/>
    <property type="match status" value="1"/>
</dbReference>
<dbReference type="NCBIfam" id="NF038126">
    <property type="entry name" value="PEP_CTERM_FxDxF"/>
    <property type="match status" value="1"/>
</dbReference>
<organism evidence="4 5">
    <name type="scientific">Pelomonas aquatica</name>
    <dbReference type="NCBI Taxonomy" id="431058"/>
    <lineage>
        <taxon>Bacteria</taxon>
        <taxon>Pseudomonadati</taxon>
        <taxon>Pseudomonadota</taxon>
        <taxon>Betaproteobacteria</taxon>
        <taxon>Burkholderiales</taxon>
        <taxon>Sphaerotilaceae</taxon>
        <taxon>Roseateles</taxon>
    </lineage>
</organism>
<reference evidence="4 5" key="1">
    <citation type="submission" date="2023-07" db="EMBL/GenBank/DDBJ databases">
        <title>Sorghum-associated microbial communities from plants grown in Nebraska, USA.</title>
        <authorList>
            <person name="Schachtman D."/>
        </authorList>
    </citation>
    <scope>NUCLEOTIDE SEQUENCE [LARGE SCALE GENOMIC DNA]</scope>
    <source>
        <strain evidence="4 5">BE310</strain>
    </source>
</reference>
<accession>A0ABU1Z741</accession>
<comment type="caution">
    <text evidence="4">The sequence shown here is derived from an EMBL/GenBank/DDBJ whole genome shotgun (WGS) entry which is preliminary data.</text>
</comment>
<protein>
    <recommendedName>
        <fullName evidence="3">Ice-binding protein C-terminal domain-containing protein</fullName>
    </recommendedName>
</protein>
<dbReference type="InterPro" id="IPR013424">
    <property type="entry name" value="Ice-binding_C"/>
</dbReference>
<gene>
    <name evidence="4" type="ORF">J2X16_001776</name>
</gene>
<keyword evidence="1" id="KW-0472">Membrane</keyword>
<dbReference type="RefSeq" id="WP_056877617.1">
    <property type="nucleotide sequence ID" value="NZ_JAVDXQ010000002.1"/>
</dbReference>
<dbReference type="NCBIfam" id="TIGR02595">
    <property type="entry name" value="PEP_CTERM"/>
    <property type="match status" value="1"/>
</dbReference>
<dbReference type="Proteomes" id="UP001180536">
    <property type="component" value="Unassembled WGS sequence"/>
</dbReference>
<keyword evidence="1" id="KW-0812">Transmembrane</keyword>
<keyword evidence="2" id="KW-0732">Signal</keyword>
<evidence type="ECO:0000313" key="4">
    <source>
        <dbReference type="EMBL" id="MDR7296437.1"/>
    </source>
</evidence>
<feature type="transmembrane region" description="Helical" evidence="1">
    <location>
        <begin position="149"/>
        <end position="165"/>
    </location>
</feature>
<proteinExistence type="predicted"/>
<dbReference type="SUPFAM" id="SSF89260">
    <property type="entry name" value="Collagen-binding domain"/>
    <property type="match status" value="1"/>
</dbReference>
<name>A0ABU1Z741_9BURK</name>
<evidence type="ECO:0000259" key="3">
    <source>
        <dbReference type="Pfam" id="PF07589"/>
    </source>
</evidence>
<evidence type="ECO:0000256" key="1">
    <source>
        <dbReference type="SAM" id="Phobius"/>
    </source>
</evidence>
<keyword evidence="5" id="KW-1185">Reference proteome</keyword>
<feature type="signal peptide" evidence="2">
    <location>
        <begin position="1"/>
        <end position="21"/>
    </location>
</feature>
<feature type="domain" description="Ice-binding protein C-terminal" evidence="3">
    <location>
        <begin position="143"/>
        <end position="168"/>
    </location>
</feature>
<evidence type="ECO:0000256" key="2">
    <source>
        <dbReference type="SAM" id="SignalP"/>
    </source>
</evidence>
<dbReference type="Gene3D" id="2.60.120.380">
    <property type="match status" value="1"/>
</dbReference>
<keyword evidence="1" id="KW-1133">Transmembrane helix</keyword>
<feature type="chain" id="PRO_5046982864" description="Ice-binding protein C-terminal domain-containing protein" evidence="2">
    <location>
        <begin position="22"/>
        <end position="171"/>
    </location>
</feature>
<sequence length="171" mass="17541">MKLKSIVFASALVLGGVSAHAVTASLGTLTPLISSSGSLSFGGLINDNYTFTLSADSWLQSNVTISLGSAAITPATYGIYTAGLNHIVGDADDVAVFPTSYNFSTTSTTHVDTLAAGDYYFKVFALASGPAAYSISAAATALPVPEPETYALMAAGLGVIGFVAARRRRDF</sequence>
<dbReference type="EMBL" id="JAVDXQ010000002">
    <property type="protein sequence ID" value="MDR7296437.1"/>
    <property type="molecule type" value="Genomic_DNA"/>
</dbReference>